<evidence type="ECO:0000259" key="3">
    <source>
        <dbReference type="PROSITE" id="PS50977"/>
    </source>
</evidence>
<dbReference type="EMBL" id="CP162551">
    <property type="protein sequence ID" value="XDI37726.1"/>
    <property type="molecule type" value="Genomic_DNA"/>
</dbReference>
<organism evidence="4">
    <name type="scientific">Alkalihalophilus sp. As8PL</name>
    <dbReference type="NCBI Taxonomy" id="3237103"/>
    <lineage>
        <taxon>Bacteria</taxon>
        <taxon>Bacillati</taxon>
        <taxon>Bacillota</taxon>
        <taxon>Bacilli</taxon>
        <taxon>Bacillales</taxon>
        <taxon>Bacillaceae</taxon>
        <taxon>Alkalihalophilus</taxon>
    </lineage>
</organism>
<reference evidence="4" key="1">
    <citation type="submission" date="2024-07" db="EMBL/GenBank/DDBJ databases">
        <title>Identification and characteristics of an arsenic-resistant bacterial isolate, which belongs to a novel species.</title>
        <authorList>
            <person name="Juszczyk A."/>
            <person name="Kowalczyk A."/>
            <person name="Was K."/>
            <person name="Kosowicz W."/>
            <person name="Budzyn A."/>
            <person name="Latowski D."/>
        </authorList>
    </citation>
    <scope>NUCLEOTIDE SEQUENCE</scope>
    <source>
        <strain evidence="4">As8PL</strain>
    </source>
</reference>
<evidence type="ECO:0000256" key="1">
    <source>
        <dbReference type="ARBA" id="ARBA00023125"/>
    </source>
</evidence>
<evidence type="ECO:0000313" key="4">
    <source>
        <dbReference type="EMBL" id="XDI37726.1"/>
    </source>
</evidence>
<dbReference type="RefSeq" id="WP_368505054.1">
    <property type="nucleotide sequence ID" value="NZ_CP162551.1"/>
</dbReference>
<dbReference type="InterPro" id="IPR001647">
    <property type="entry name" value="HTH_TetR"/>
</dbReference>
<accession>A0AB39BWK4</accession>
<keyword evidence="1 2" id="KW-0238">DNA-binding</keyword>
<dbReference type="SUPFAM" id="SSF46689">
    <property type="entry name" value="Homeodomain-like"/>
    <property type="match status" value="1"/>
</dbReference>
<dbReference type="AlphaFoldDB" id="A0AB39BWK4"/>
<proteinExistence type="predicted"/>
<dbReference type="Gene3D" id="1.10.357.10">
    <property type="entry name" value="Tetracycline Repressor, domain 2"/>
    <property type="match status" value="1"/>
</dbReference>
<dbReference type="GO" id="GO:0003677">
    <property type="term" value="F:DNA binding"/>
    <property type="evidence" value="ECO:0007669"/>
    <property type="project" value="UniProtKB-UniRule"/>
</dbReference>
<name>A0AB39BWK4_9BACI</name>
<evidence type="ECO:0000256" key="2">
    <source>
        <dbReference type="PROSITE-ProRule" id="PRU00335"/>
    </source>
</evidence>
<dbReference type="InterPro" id="IPR009057">
    <property type="entry name" value="Homeodomain-like_sf"/>
</dbReference>
<dbReference type="PROSITE" id="PS50977">
    <property type="entry name" value="HTH_TETR_2"/>
    <property type="match status" value="1"/>
</dbReference>
<feature type="DNA-binding region" description="H-T-H motif" evidence="2">
    <location>
        <begin position="29"/>
        <end position="48"/>
    </location>
</feature>
<gene>
    <name evidence="4" type="ORF">AB3N04_05240</name>
</gene>
<feature type="domain" description="HTH tetR-type" evidence="3">
    <location>
        <begin position="6"/>
        <end position="66"/>
    </location>
</feature>
<sequence>MPPKPKFSKAQIIEAAFEIAKVEGLESISIRKVADKIGSSIAPLYVNFKHVEDLKRAVVKRIAAISKEMVQAENTGHSFYDIGLASLRFANEYSEIYKDFVLKPTSYMDEFDQEIGLDLIEMMKEDADLDGLNEELLKDLFLKMRVFQVGLGVMIANRLLEFDEKIIITMLEDTATALIASAKQ</sequence>
<protein>
    <submittedName>
        <fullName evidence="4">TetR/AcrR family transcriptional regulator</fullName>
    </submittedName>
</protein>